<comment type="caution">
    <text evidence="1">The sequence shown here is derived from an EMBL/GenBank/DDBJ whole genome shotgun (WGS) entry which is preliminary data.</text>
</comment>
<evidence type="ECO:0000313" key="2">
    <source>
        <dbReference type="Proteomes" id="UP000256919"/>
    </source>
</evidence>
<gene>
    <name evidence="1" type="ORF">DFQ09_103249</name>
</gene>
<accession>A0A3D9MXS1</accession>
<dbReference type="EMBL" id="QREI01000003">
    <property type="protein sequence ID" value="REE24943.1"/>
    <property type="molecule type" value="Genomic_DNA"/>
</dbReference>
<protein>
    <submittedName>
        <fullName evidence="1">Uncharacterized protein</fullName>
    </submittedName>
</protein>
<sequence length="37" mass="4297">MIIPATIYSVKFELSLMTLILTKLPIQYINSSYKSYL</sequence>
<evidence type="ECO:0000313" key="1">
    <source>
        <dbReference type="EMBL" id="REE24943.1"/>
    </source>
</evidence>
<dbReference type="AlphaFoldDB" id="A0A3D9MXS1"/>
<dbReference type="Proteomes" id="UP000256919">
    <property type="component" value="Unassembled WGS sequence"/>
</dbReference>
<proteinExistence type="predicted"/>
<name>A0A3D9MXS1_9FLAO</name>
<keyword evidence="2" id="KW-1185">Reference proteome</keyword>
<reference evidence="1 2" key="1">
    <citation type="submission" date="2018-07" db="EMBL/GenBank/DDBJ databases">
        <title>Genomic Encyclopedia of Type Strains, Phase III (KMG-III): the genomes of soil and plant-associated and newly described type strains.</title>
        <authorList>
            <person name="Whitman W."/>
        </authorList>
    </citation>
    <scope>NUCLEOTIDE SEQUENCE [LARGE SCALE GENOMIC DNA]</scope>
    <source>
        <strain evidence="1 2">CECT 7948</strain>
    </source>
</reference>
<organism evidence="1 2">
    <name type="scientific">Winogradskyella pacifica</name>
    <dbReference type="NCBI Taxonomy" id="664642"/>
    <lineage>
        <taxon>Bacteria</taxon>
        <taxon>Pseudomonadati</taxon>
        <taxon>Bacteroidota</taxon>
        <taxon>Flavobacteriia</taxon>
        <taxon>Flavobacteriales</taxon>
        <taxon>Flavobacteriaceae</taxon>
        <taxon>Winogradskyella</taxon>
    </lineage>
</organism>